<dbReference type="EMBL" id="JASCZI010033208">
    <property type="protein sequence ID" value="MED6128820.1"/>
    <property type="molecule type" value="Genomic_DNA"/>
</dbReference>
<protein>
    <submittedName>
        <fullName evidence="1">Uncharacterized protein</fullName>
    </submittedName>
</protein>
<evidence type="ECO:0000313" key="2">
    <source>
        <dbReference type="Proteomes" id="UP001341840"/>
    </source>
</evidence>
<name>A0ABU6RY01_9FABA</name>
<dbReference type="Proteomes" id="UP001341840">
    <property type="component" value="Unassembled WGS sequence"/>
</dbReference>
<gene>
    <name evidence="1" type="ORF">PIB30_101627</name>
</gene>
<accession>A0ABU6RY01</accession>
<reference evidence="1 2" key="1">
    <citation type="journal article" date="2023" name="Plants (Basel)">
        <title>Bridging the Gap: Combining Genomics and Transcriptomics Approaches to Understand Stylosanthes scabra, an Orphan Legume from the Brazilian Caatinga.</title>
        <authorList>
            <person name="Ferreira-Neto J.R.C."/>
            <person name="da Silva M.D."/>
            <person name="Binneck E."/>
            <person name="de Melo N.F."/>
            <person name="da Silva R.H."/>
            <person name="de Melo A.L.T.M."/>
            <person name="Pandolfi V."/>
            <person name="Bustamante F.O."/>
            <person name="Brasileiro-Vidal A.C."/>
            <person name="Benko-Iseppon A.M."/>
        </authorList>
    </citation>
    <scope>NUCLEOTIDE SEQUENCE [LARGE SCALE GENOMIC DNA]</scope>
    <source>
        <tissue evidence="1">Leaves</tissue>
    </source>
</reference>
<comment type="caution">
    <text evidence="1">The sequence shown here is derived from an EMBL/GenBank/DDBJ whole genome shotgun (WGS) entry which is preliminary data.</text>
</comment>
<organism evidence="1 2">
    <name type="scientific">Stylosanthes scabra</name>
    <dbReference type="NCBI Taxonomy" id="79078"/>
    <lineage>
        <taxon>Eukaryota</taxon>
        <taxon>Viridiplantae</taxon>
        <taxon>Streptophyta</taxon>
        <taxon>Embryophyta</taxon>
        <taxon>Tracheophyta</taxon>
        <taxon>Spermatophyta</taxon>
        <taxon>Magnoliopsida</taxon>
        <taxon>eudicotyledons</taxon>
        <taxon>Gunneridae</taxon>
        <taxon>Pentapetalae</taxon>
        <taxon>rosids</taxon>
        <taxon>fabids</taxon>
        <taxon>Fabales</taxon>
        <taxon>Fabaceae</taxon>
        <taxon>Papilionoideae</taxon>
        <taxon>50 kb inversion clade</taxon>
        <taxon>dalbergioids sensu lato</taxon>
        <taxon>Dalbergieae</taxon>
        <taxon>Pterocarpus clade</taxon>
        <taxon>Stylosanthes</taxon>
    </lineage>
</organism>
<evidence type="ECO:0000313" key="1">
    <source>
        <dbReference type="EMBL" id="MED6128820.1"/>
    </source>
</evidence>
<keyword evidence="2" id="KW-1185">Reference proteome</keyword>
<proteinExistence type="predicted"/>
<sequence>MSDPGASHELMRRLASRARRLLGISPKYGFSTVDCHGIYQSDPYYPFEYDLYPSLRGATPQTIFISQSEEFSLKLVPRTVSRNISLGSRNPPNYMT</sequence>